<keyword evidence="10" id="KW-1185">Reference proteome</keyword>
<evidence type="ECO:0000256" key="6">
    <source>
        <dbReference type="ARBA" id="ARBA00023136"/>
    </source>
</evidence>
<comment type="subcellular location">
    <subcellularLocation>
        <location evidence="1">Membrane</location>
        <topology evidence="1">Multi-pass membrane protein</topology>
    </subcellularLocation>
</comment>
<feature type="transmembrane region" description="Helical" evidence="7">
    <location>
        <begin position="12"/>
        <end position="33"/>
    </location>
</feature>
<dbReference type="NCBIfam" id="TIGR03025">
    <property type="entry name" value="EPS_sugtrans"/>
    <property type="match status" value="1"/>
</dbReference>
<dbReference type="InterPro" id="IPR017473">
    <property type="entry name" value="Undecaprenyl-P_gluc_Ptfrase"/>
</dbReference>
<evidence type="ECO:0000256" key="1">
    <source>
        <dbReference type="ARBA" id="ARBA00004141"/>
    </source>
</evidence>
<dbReference type="EMBL" id="FNFO01000002">
    <property type="protein sequence ID" value="SDK37772.1"/>
    <property type="molecule type" value="Genomic_DNA"/>
</dbReference>
<dbReference type="GO" id="GO:0016780">
    <property type="term" value="F:phosphotransferase activity, for other substituted phosphate groups"/>
    <property type="evidence" value="ECO:0007669"/>
    <property type="project" value="TreeGrafter"/>
</dbReference>
<dbReference type="RefSeq" id="WP_089680378.1">
    <property type="nucleotide sequence ID" value="NZ_FNFO01000002.1"/>
</dbReference>
<keyword evidence="6 7" id="KW-0472">Membrane</keyword>
<dbReference type="Pfam" id="PF02397">
    <property type="entry name" value="Bac_transf"/>
    <property type="match status" value="1"/>
</dbReference>
<protein>
    <submittedName>
        <fullName evidence="9">Putative colanic acid biosysnthesis UDP-glucose lipid carrier transferase</fullName>
    </submittedName>
</protein>
<feature type="transmembrane region" description="Helical" evidence="7">
    <location>
        <begin position="107"/>
        <end position="126"/>
    </location>
</feature>
<evidence type="ECO:0000259" key="8">
    <source>
        <dbReference type="Pfam" id="PF02397"/>
    </source>
</evidence>
<evidence type="ECO:0000256" key="5">
    <source>
        <dbReference type="ARBA" id="ARBA00022989"/>
    </source>
</evidence>
<dbReference type="OrthoDB" id="9808602at2"/>
<dbReference type="PANTHER" id="PTHR30576">
    <property type="entry name" value="COLANIC BIOSYNTHESIS UDP-GLUCOSE LIPID CARRIER TRANSFERASE"/>
    <property type="match status" value="1"/>
</dbReference>
<sequence length="462" mass="53527">MEKVSTHTKLLKAVLLVVELLLLSLGFRVAYFLKFGPEISFTHYYSLFVIFNLAWIVSALFNDIYHVKEITNTRKMLSNLVYAFLLHGFIIAVYIVGFKAHYFSREFLVMAYGASALAVVAARFMLISAYKRYKLSTTANRKAVVIGTGRSAHSLHDMFITNKELGYRFMGFFTDKPEETPHQDLIRGRLEDIKAYCLREQVDEIYFALPITERDLLDDIAKFADDNFIYFRIVPDFSAFLQKNVNIYHMDSIPVMTVRKEPLMETTNQWLKRAFDIAFSLAVILFLFPFILPIIAIAIKLESEGPIFFKQMRPGKKNQLFACYKFRTMRINNVTHQQATKDDPRITKVGRFLRKTSLDELPQFFNVLLGDMSVVGPRPNMINQLEHYSKAIDTYTLRHFVTPGITGFAQVNGYRGETKQMHLMQKRVEYDVAYIENWSFGLDLKIILKTVLNIIKGEENAY</sequence>
<evidence type="ECO:0000256" key="2">
    <source>
        <dbReference type="ARBA" id="ARBA00006464"/>
    </source>
</evidence>
<dbReference type="AlphaFoldDB" id="A0A1G9BE15"/>
<evidence type="ECO:0000256" key="4">
    <source>
        <dbReference type="ARBA" id="ARBA00022692"/>
    </source>
</evidence>
<evidence type="ECO:0000256" key="3">
    <source>
        <dbReference type="ARBA" id="ARBA00022679"/>
    </source>
</evidence>
<accession>A0A1G9BE15</accession>
<dbReference type="Pfam" id="PF13727">
    <property type="entry name" value="CoA_binding_3"/>
    <property type="match status" value="1"/>
</dbReference>
<evidence type="ECO:0000256" key="7">
    <source>
        <dbReference type="SAM" id="Phobius"/>
    </source>
</evidence>
<evidence type="ECO:0000313" key="10">
    <source>
        <dbReference type="Proteomes" id="UP000198510"/>
    </source>
</evidence>
<proteinExistence type="inferred from homology"/>
<dbReference type="InterPro" id="IPR003362">
    <property type="entry name" value="Bact_transf"/>
</dbReference>
<dbReference type="STRING" id="1075417.SAMN05421823_102591"/>
<dbReference type="Gene3D" id="3.40.50.720">
    <property type="entry name" value="NAD(P)-binding Rossmann-like Domain"/>
    <property type="match status" value="1"/>
</dbReference>
<evidence type="ECO:0000313" key="9">
    <source>
        <dbReference type="EMBL" id="SDK37772.1"/>
    </source>
</evidence>
<keyword evidence="5 7" id="KW-1133">Transmembrane helix</keyword>
<dbReference type="InterPro" id="IPR017475">
    <property type="entry name" value="EPS_sugar_tfrase"/>
</dbReference>
<feature type="domain" description="Bacterial sugar transferase" evidence="8">
    <location>
        <begin position="272"/>
        <end position="455"/>
    </location>
</feature>
<feature type="transmembrane region" description="Helical" evidence="7">
    <location>
        <begin position="77"/>
        <end position="95"/>
    </location>
</feature>
<comment type="similarity">
    <text evidence="2">Belongs to the bacterial sugar transferase family.</text>
</comment>
<gene>
    <name evidence="9" type="ORF">SAMN05421823_102591</name>
</gene>
<dbReference type="NCBIfam" id="TIGR03023">
    <property type="entry name" value="WcaJ_sugtrans"/>
    <property type="match status" value="1"/>
</dbReference>
<name>A0A1G9BE15_9BACT</name>
<reference evidence="9 10" key="1">
    <citation type="submission" date="2016-10" db="EMBL/GenBank/DDBJ databases">
        <authorList>
            <person name="de Groot N.N."/>
        </authorList>
    </citation>
    <scope>NUCLEOTIDE SEQUENCE [LARGE SCALE GENOMIC DNA]</scope>
    <source>
        <strain evidence="9 10">DSM 25186</strain>
    </source>
</reference>
<dbReference type="Proteomes" id="UP000198510">
    <property type="component" value="Unassembled WGS sequence"/>
</dbReference>
<dbReference type="GO" id="GO:0016020">
    <property type="term" value="C:membrane"/>
    <property type="evidence" value="ECO:0007669"/>
    <property type="project" value="UniProtKB-SubCell"/>
</dbReference>
<dbReference type="PANTHER" id="PTHR30576:SF0">
    <property type="entry name" value="UNDECAPRENYL-PHOSPHATE N-ACETYLGALACTOSAMINYL 1-PHOSPHATE TRANSFERASE-RELATED"/>
    <property type="match status" value="1"/>
</dbReference>
<feature type="transmembrane region" description="Helical" evidence="7">
    <location>
        <begin position="45"/>
        <end position="65"/>
    </location>
</feature>
<feature type="transmembrane region" description="Helical" evidence="7">
    <location>
        <begin position="277"/>
        <end position="299"/>
    </location>
</feature>
<organism evidence="9 10">
    <name type="scientific">Catalinimonas alkaloidigena</name>
    <dbReference type="NCBI Taxonomy" id="1075417"/>
    <lineage>
        <taxon>Bacteria</taxon>
        <taxon>Pseudomonadati</taxon>
        <taxon>Bacteroidota</taxon>
        <taxon>Cytophagia</taxon>
        <taxon>Cytophagales</taxon>
        <taxon>Catalimonadaceae</taxon>
        <taxon>Catalinimonas</taxon>
    </lineage>
</organism>
<keyword evidence="4 7" id="KW-0812">Transmembrane</keyword>
<keyword evidence="3 9" id="KW-0808">Transferase</keyword>